<dbReference type="eggNOG" id="arCOG09782">
    <property type="taxonomic scope" value="Archaea"/>
</dbReference>
<dbReference type="STRING" id="1104324.P186_2811"/>
<feature type="transmembrane region" description="Helical" evidence="1">
    <location>
        <begin position="288"/>
        <end position="308"/>
    </location>
</feature>
<dbReference type="Proteomes" id="UP000005867">
    <property type="component" value="Chromosome"/>
</dbReference>
<keyword evidence="3" id="KW-1185">Reference proteome</keyword>
<keyword evidence="1" id="KW-0812">Transmembrane</keyword>
<keyword evidence="1" id="KW-0472">Membrane</keyword>
<dbReference type="BioCyc" id="PSP1104324:GJSN-2748-MONOMER"/>
<feature type="transmembrane region" description="Helical" evidence="1">
    <location>
        <begin position="611"/>
        <end position="633"/>
    </location>
</feature>
<evidence type="ECO:0000313" key="2">
    <source>
        <dbReference type="EMBL" id="AET34187.1"/>
    </source>
</evidence>
<evidence type="ECO:0000256" key="1">
    <source>
        <dbReference type="SAM" id="Phobius"/>
    </source>
</evidence>
<proteinExistence type="predicted"/>
<dbReference type="AlphaFoldDB" id="G7VF22"/>
<feature type="transmembrane region" description="Helical" evidence="1">
    <location>
        <begin position="257"/>
        <end position="276"/>
    </location>
</feature>
<protein>
    <submittedName>
        <fullName evidence="2">Uncharacterized protein</fullName>
    </submittedName>
</protein>
<gene>
    <name evidence="2" type="ORF">P186_2811</name>
</gene>
<keyword evidence="1" id="KW-1133">Transmembrane helix</keyword>
<evidence type="ECO:0000313" key="3">
    <source>
        <dbReference type="Proteomes" id="UP000005867"/>
    </source>
</evidence>
<dbReference type="HOGENOM" id="CLU_426208_0_0_2"/>
<name>G7VF22_9CREN</name>
<accession>G7VF22</accession>
<reference evidence="2 3" key="1">
    <citation type="journal article" date="2012" name="J. Bacteriol.">
        <title>Complete genome sequence of strain 1860, a crenarchaeon of the genus pyrobaculum able to grow with various electron acceptors.</title>
        <authorList>
            <person name="Mardanov A.V."/>
            <person name="Gumerov V.M."/>
            <person name="Slobodkina G.B."/>
            <person name="Beletsky A.V."/>
            <person name="Bonch-Osmolovskaya E.A."/>
            <person name="Ravin N.V."/>
            <person name="Skryabin K.G."/>
        </authorList>
    </citation>
    <scope>NUCLEOTIDE SEQUENCE [LARGE SCALE GENOMIC DNA]</scope>
    <source>
        <strain evidence="2 3">1860</strain>
    </source>
</reference>
<dbReference type="EMBL" id="CP003098">
    <property type="protein sequence ID" value="AET34187.1"/>
    <property type="molecule type" value="Genomic_DNA"/>
</dbReference>
<dbReference type="KEGG" id="pyr:P186_2811"/>
<organism evidence="2 3">
    <name type="scientific">Pyrobaculum ferrireducens</name>
    <dbReference type="NCBI Taxonomy" id="1104324"/>
    <lineage>
        <taxon>Archaea</taxon>
        <taxon>Thermoproteota</taxon>
        <taxon>Thermoprotei</taxon>
        <taxon>Thermoproteales</taxon>
        <taxon>Thermoproteaceae</taxon>
        <taxon>Pyrobaculum</taxon>
    </lineage>
</organism>
<sequence length="642" mass="70586">MRSVLFLLIITVIVLAAPQIKVVYDFNGVVVNKTCYLVKTQGLPVYIIVSSVNVNESAKISLVRSFISELKNMPGVYIRGDETLSEDVLRRLKEEGGRAEVWLEVYVFSNRSLVNHIAERGRRLGVGLTIYYINAADPGPWQGREKAVEMMSSWVNEYVKRYGKDVYFGIGFILDMPIVTLTIFNATEEEADKVATRVREIVPCRYPVVYFTDKLFLLRTASIGEATAAAPQGRGENATVAPTSDVNDANMNVISGIYIWPIALLAISAALIILLLHKRTKIKSGVVMRSLFVSLLLALFALAAPPVLVFPDDFNITAAGNYLIIEPKSPEGIWLVIGGLEGAAKSYMGAVFNYTDPRLSYWLKGVVDELFPDALSTGVFSHKPPVAYAVVKKRPSELKPVNATIVVVVVPWADRRPENATKYLDMVLKRLYNTRWGNETRKITDKINLALFRQLCEERREHVERIIKESDKLQRIKCGGDLDINDTETRRELVLLLSLLEWSAASIGAVSEKGDWGVPTVSVGFAKSVCRGMNKTELAEAVAKIAEEAGGYPFILEVGCGVGPFKFLAEIIGYSPLYPDPPRDPEEWLASVGAAYLDEAHGVGAVEGSTWSPAAAAVLASTAALAAMGVLAAKARRRRQTP</sequence>